<keyword evidence="3" id="KW-0479">Metal-binding</keyword>
<dbReference type="SMART" id="SM00849">
    <property type="entry name" value="Lactamase_B"/>
    <property type="match status" value="1"/>
</dbReference>
<evidence type="ECO:0000256" key="3">
    <source>
        <dbReference type="ARBA" id="ARBA00022723"/>
    </source>
</evidence>
<dbReference type="PANTHER" id="PTHR42978">
    <property type="entry name" value="QUORUM-QUENCHING LACTONASE YTNP-RELATED-RELATED"/>
    <property type="match status" value="1"/>
</dbReference>
<evidence type="ECO:0000256" key="4">
    <source>
        <dbReference type="ARBA" id="ARBA00022801"/>
    </source>
</evidence>
<dbReference type="AlphaFoldDB" id="A0A4U7KQS9"/>
<keyword evidence="5" id="KW-0862">Zinc</keyword>
<dbReference type="InterPro" id="IPR036866">
    <property type="entry name" value="RibonucZ/Hydroxyglut_hydro"/>
</dbReference>
<dbReference type="InterPro" id="IPR001279">
    <property type="entry name" value="Metallo-B-lactamas"/>
</dbReference>
<dbReference type="GO" id="GO:0016787">
    <property type="term" value="F:hydrolase activity"/>
    <property type="evidence" value="ECO:0007669"/>
    <property type="project" value="UniProtKB-KW"/>
</dbReference>
<evidence type="ECO:0000256" key="1">
    <source>
        <dbReference type="ARBA" id="ARBA00001947"/>
    </source>
</evidence>
<dbReference type="GO" id="GO:0046872">
    <property type="term" value="F:metal ion binding"/>
    <property type="evidence" value="ECO:0007669"/>
    <property type="project" value="UniProtKB-KW"/>
</dbReference>
<gene>
    <name evidence="7" type="ORF">EX895_004495</name>
</gene>
<comment type="cofactor">
    <cofactor evidence="1">
        <name>Zn(2+)</name>
        <dbReference type="ChEBI" id="CHEBI:29105"/>
    </cofactor>
</comment>
<dbReference type="RefSeq" id="XP_029738331.1">
    <property type="nucleotide sequence ID" value="XM_029885089.1"/>
</dbReference>
<evidence type="ECO:0000256" key="5">
    <source>
        <dbReference type="ARBA" id="ARBA00022833"/>
    </source>
</evidence>
<proteinExistence type="inferred from homology"/>
<evidence type="ECO:0000259" key="6">
    <source>
        <dbReference type="SMART" id="SM00849"/>
    </source>
</evidence>
<dbReference type="Proteomes" id="UP000306050">
    <property type="component" value="Chromosome SGRAM_4"/>
</dbReference>
<name>A0A4U7KQS9_9BASI</name>
<dbReference type="Gene3D" id="3.60.15.10">
    <property type="entry name" value="Ribonuclease Z/Hydroxyacylglutathione hydrolase-like"/>
    <property type="match status" value="1"/>
</dbReference>
<dbReference type="OrthoDB" id="10250730at2759"/>
<dbReference type="InterPro" id="IPR051013">
    <property type="entry name" value="MBL_superfamily_lactonases"/>
</dbReference>
<reference evidence="7 8" key="1">
    <citation type="submission" date="2019-05" db="EMBL/GenBank/DDBJ databases">
        <title>Sporisorium graminicola CBS 10092 draft sequencing and annotation.</title>
        <authorList>
            <person name="Solano-Gonzalez S."/>
            <person name="Caddick M.X."/>
            <person name="Darby A."/>
        </authorList>
    </citation>
    <scope>NUCLEOTIDE SEQUENCE [LARGE SCALE GENOMIC DNA]</scope>
    <source>
        <strain evidence="7 8">CBS 10092</strain>
    </source>
</reference>
<evidence type="ECO:0000313" key="7">
    <source>
        <dbReference type="EMBL" id="TKY86346.1"/>
    </source>
</evidence>
<dbReference type="EMBL" id="SRRM01000017">
    <property type="protein sequence ID" value="TKY86346.1"/>
    <property type="molecule type" value="Genomic_DNA"/>
</dbReference>
<comment type="caution">
    <text evidence="7">The sequence shown here is derived from an EMBL/GenBank/DDBJ whole genome shotgun (WGS) entry which is preliminary data.</text>
</comment>
<sequence length="429" mass="47208">MCFDSCVTIDSVTGSKHIPASARIDPSSLQFHPLSVTAASKDAKVSVTLFHLGSIRSYRQAWVDDSWDSDAQRRLEKAKQQVELPIMSALIEHNPSGEKWLWDLGMCNDLTVLPEFIANGSAKFLDPQLNDHGQLKNVLLKKFNVDSIDKIGLSGIIFSHVHLDHYGNLLDFPTSLPVFVGPGTMDWVGGGEDAAKRGEKGLIMFPTRFLTDRTFVEMQDVVNSAVNDKVKSRVKDIKVGPFEKAWDWFGDGTIIVASAEGHCHGHMALLAKTNSQPKSNYVLLAGDAAHQQALYHPLPPPLELNKENLCSSSTAEYNHKSYAPETDFRATPGYFDRSSGKAVTDRAIPQDMASCMQDFPDKAMRTLAALSRLEACADVMVVLAHEIEFVKAVGLQEGAEIVVDDWQAQGYKDAKIELGKQARGRLVAL</sequence>
<dbReference type="GeneID" id="40727390"/>
<organism evidence="7 8">
    <name type="scientific">Sporisorium graminicola</name>
    <dbReference type="NCBI Taxonomy" id="280036"/>
    <lineage>
        <taxon>Eukaryota</taxon>
        <taxon>Fungi</taxon>
        <taxon>Dikarya</taxon>
        <taxon>Basidiomycota</taxon>
        <taxon>Ustilaginomycotina</taxon>
        <taxon>Ustilaginomycetes</taxon>
        <taxon>Ustilaginales</taxon>
        <taxon>Ustilaginaceae</taxon>
        <taxon>Sporisorium</taxon>
    </lineage>
</organism>
<dbReference type="SUPFAM" id="SSF56281">
    <property type="entry name" value="Metallo-hydrolase/oxidoreductase"/>
    <property type="match status" value="1"/>
</dbReference>
<accession>A0A4U7KQS9</accession>
<dbReference type="KEGG" id="sgra:EX895_004495"/>
<feature type="domain" description="Metallo-beta-lactamase" evidence="6">
    <location>
        <begin position="85"/>
        <end position="334"/>
    </location>
</feature>
<evidence type="ECO:0000313" key="8">
    <source>
        <dbReference type="Proteomes" id="UP000306050"/>
    </source>
</evidence>
<comment type="similarity">
    <text evidence="2">Belongs to the metallo-beta-lactamase superfamily.</text>
</comment>
<evidence type="ECO:0000256" key="2">
    <source>
        <dbReference type="ARBA" id="ARBA00007749"/>
    </source>
</evidence>
<dbReference type="PANTHER" id="PTHR42978:SF2">
    <property type="entry name" value="102 KBASES UNSTABLE REGION: FROM 1 TO 119443"/>
    <property type="match status" value="1"/>
</dbReference>
<keyword evidence="8" id="KW-1185">Reference proteome</keyword>
<protein>
    <recommendedName>
        <fullName evidence="6">Metallo-beta-lactamase domain-containing protein</fullName>
    </recommendedName>
</protein>
<keyword evidence="4" id="KW-0378">Hydrolase</keyword>